<dbReference type="Pfam" id="PF16403">
    <property type="entry name" value="Bact_surface_Ig-like"/>
    <property type="match status" value="1"/>
</dbReference>
<accession>A0A556MU02</accession>
<gene>
    <name evidence="2" type="ORF">FO440_03490</name>
</gene>
<dbReference type="EMBL" id="VLPK01000001">
    <property type="protein sequence ID" value="TSJ43268.1"/>
    <property type="molecule type" value="Genomic_DNA"/>
</dbReference>
<organism evidence="2 3">
    <name type="scientific">Mucilaginibacter corticis</name>
    <dbReference type="NCBI Taxonomy" id="2597670"/>
    <lineage>
        <taxon>Bacteria</taxon>
        <taxon>Pseudomonadati</taxon>
        <taxon>Bacteroidota</taxon>
        <taxon>Sphingobacteriia</taxon>
        <taxon>Sphingobacteriales</taxon>
        <taxon>Sphingobacteriaceae</taxon>
        <taxon>Mucilaginibacter</taxon>
    </lineage>
</organism>
<dbReference type="InterPro" id="IPR013783">
    <property type="entry name" value="Ig-like_fold"/>
</dbReference>
<dbReference type="AlphaFoldDB" id="A0A556MU02"/>
<dbReference type="Proteomes" id="UP000318733">
    <property type="component" value="Unassembled WGS sequence"/>
</dbReference>
<dbReference type="OrthoDB" id="1423116at2"/>
<dbReference type="InterPro" id="IPR032179">
    <property type="entry name" value="Cry22Aa_Ig-like"/>
</dbReference>
<name>A0A556MU02_9SPHI</name>
<reference evidence="2 3" key="1">
    <citation type="submission" date="2019-07" db="EMBL/GenBank/DDBJ databases">
        <authorList>
            <person name="Huq M.A."/>
        </authorList>
    </citation>
    <scope>NUCLEOTIDE SEQUENCE [LARGE SCALE GENOMIC DNA]</scope>
    <source>
        <strain evidence="2 3">MAH-19</strain>
    </source>
</reference>
<dbReference type="RefSeq" id="WP_144246833.1">
    <property type="nucleotide sequence ID" value="NZ_VLPK01000001.1"/>
</dbReference>
<evidence type="ECO:0000313" key="3">
    <source>
        <dbReference type="Proteomes" id="UP000318733"/>
    </source>
</evidence>
<comment type="caution">
    <text evidence="2">The sequence shown here is derived from an EMBL/GenBank/DDBJ whole genome shotgun (WGS) entry which is preliminary data.</text>
</comment>
<dbReference type="Gene3D" id="2.60.40.10">
    <property type="entry name" value="Immunoglobulins"/>
    <property type="match status" value="1"/>
</dbReference>
<sequence>MKKYIKYVGLVLAGVLLFSCKKDNFNYKDGYVGISKITHYPDFTITGGADTSIVVGGSYTDPGATALQGTSPLKVTSSGSVDPTKAGLYTITYSATNVDGFAGTATRYVAVLPSAEVAGSNISGAYTYKAGGASPNATITKVAAGFYYASNVYSGSLTISAYLISVDGKNIIIPSQSTAYGELDGTGVLLGSTSGSALNYTLNLPDQGITARLRNWLKQ</sequence>
<protein>
    <submittedName>
        <fullName evidence="2">DUF5011 domain-containing protein</fullName>
    </submittedName>
</protein>
<keyword evidence="3" id="KW-1185">Reference proteome</keyword>
<feature type="domain" description="Pesticidal crystal protein Cry22Aa Ig-like" evidence="1">
    <location>
        <begin position="43"/>
        <end position="111"/>
    </location>
</feature>
<evidence type="ECO:0000259" key="1">
    <source>
        <dbReference type="Pfam" id="PF16403"/>
    </source>
</evidence>
<evidence type="ECO:0000313" key="2">
    <source>
        <dbReference type="EMBL" id="TSJ43268.1"/>
    </source>
</evidence>
<dbReference type="PROSITE" id="PS51257">
    <property type="entry name" value="PROKAR_LIPOPROTEIN"/>
    <property type="match status" value="1"/>
</dbReference>
<proteinExistence type="predicted"/>